<dbReference type="eggNOG" id="COG0456">
    <property type="taxonomic scope" value="Bacteria"/>
</dbReference>
<dbReference type="CDD" id="cd04301">
    <property type="entry name" value="NAT_SF"/>
    <property type="match status" value="1"/>
</dbReference>
<dbReference type="eggNOG" id="COG0464">
    <property type="taxonomic scope" value="Bacteria"/>
</dbReference>
<dbReference type="GO" id="GO:0016747">
    <property type="term" value="F:acyltransferase activity, transferring groups other than amino-acyl groups"/>
    <property type="evidence" value="ECO:0007669"/>
    <property type="project" value="InterPro"/>
</dbReference>
<dbReference type="InterPro" id="IPR003959">
    <property type="entry name" value="ATPase_AAA_core"/>
</dbReference>
<keyword evidence="2 4" id="KW-0547">Nucleotide-binding</keyword>
<evidence type="ECO:0000256" key="1">
    <source>
        <dbReference type="ARBA" id="ARBA00006914"/>
    </source>
</evidence>
<feature type="domain" description="N-acetyltransferase" evidence="5">
    <location>
        <begin position="16"/>
        <end position="176"/>
    </location>
</feature>
<keyword evidence="7" id="KW-1185">Reference proteome</keyword>
<evidence type="ECO:0000313" key="6">
    <source>
        <dbReference type="EMBL" id="EHI10954.1"/>
    </source>
</evidence>
<dbReference type="PANTHER" id="PTHR23073">
    <property type="entry name" value="26S PROTEASOME REGULATORY SUBUNIT"/>
    <property type="match status" value="1"/>
</dbReference>
<dbReference type="InterPro" id="IPR027417">
    <property type="entry name" value="P-loop_NTPase"/>
</dbReference>
<dbReference type="Gene3D" id="3.40.50.300">
    <property type="entry name" value="P-loop containing nucleotide triphosphate hydrolases"/>
    <property type="match status" value="1"/>
</dbReference>
<evidence type="ECO:0000259" key="5">
    <source>
        <dbReference type="PROSITE" id="PS51186"/>
    </source>
</evidence>
<evidence type="ECO:0000313" key="7">
    <source>
        <dbReference type="Proteomes" id="UP000004915"/>
    </source>
</evidence>
<evidence type="ECO:0000256" key="3">
    <source>
        <dbReference type="ARBA" id="ARBA00022840"/>
    </source>
</evidence>
<dbReference type="AlphaFoldDB" id="G7CM01"/>
<organism evidence="6 7">
    <name type="scientific">Mycolicibacterium thermoresistibile (strain ATCC 19527 / DSM 44167 / CIP 105390 / JCM 6362 / NCTC 10409 / 316)</name>
    <name type="common">Mycobacterium thermoresistibile</name>
    <dbReference type="NCBI Taxonomy" id="1078020"/>
    <lineage>
        <taxon>Bacteria</taxon>
        <taxon>Bacillati</taxon>
        <taxon>Actinomycetota</taxon>
        <taxon>Actinomycetes</taxon>
        <taxon>Mycobacteriales</taxon>
        <taxon>Mycobacteriaceae</taxon>
        <taxon>Mycolicibacterium</taxon>
    </lineage>
</organism>
<dbReference type="Proteomes" id="UP000004915">
    <property type="component" value="Unassembled WGS sequence"/>
</dbReference>
<dbReference type="GO" id="GO:0005524">
    <property type="term" value="F:ATP binding"/>
    <property type="evidence" value="ECO:0007669"/>
    <property type="project" value="UniProtKB-KW"/>
</dbReference>
<dbReference type="SUPFAM" id="SSF52540">
    <property type="entry name" value="P-loop containing nucleoside triphosphate hydrolases"/>
    <property type="match status" value="1"/>
</dbReference>
<dbReference type="GO" id="GO:0016887">
    <property type="term" value="F:ATP hydrolysis activity"/>
    <property type="evidence" value="ECO:0007669"/>
    <property type="project" value="InterPro"/>
</dbReference>
<accession>G7CM01</accession>
<dbReference type="PROSITE" id="PS51186">
    <property type="entry name" value="GNAT"/>
    <property type="match status" value="1"/>
</dbReference>
<reference evidence="6 7" key="1">
    <citation type="submission" date="2011-11" db="EMBL/GenBank/DDBJ databases">
        <authorList>
            <consortium name="Tuberculosis Structural Genomics Consortium"/>
            <person name="Ioerger T.R."/>
        </authorList>
    </citation>
    <scope>NUCLEOTIDE SEQUENCE [LARGE SCALE GENOMIC DNA]</scope>
    <source>
        <strain evidence="7">ATCC 19527 / DSM 44167 / CIP 105390 / JCM 6362 / NCTC 10409 / 316</strain>
    </source>
</reference>
<dbReference type="InterPro" id="IPR016181">
    <property type="entry name" value="Acyl_CoA_acyltransferase"/>
</dbReference>
<gene>
    <name evidence="6" type="ORF">KEK_20218</name>
</gene>
<proteinExistence type="inferred from homology"/>
<protein>
    <submittedName>
        <fullName evidence="6">ATPase central domain-containing protein</fullName>
    </submittedName>
</protein>
<dbReference type="Pfam" id="PF00004">
    <property type="entry name" value="AAA"/>
    <property type="match status" value="1"/>
</dbReference>
<dbReference type="InterPro" id="IPR003960">
    <property type="entry name" value="ATPase_AAA_CS"/>
</dbReference>
<dbReference type="Gene3D" id="3.40.630.30">
    <property type="match status" value="1"/>
</dbReference>
<dbReference type="SUPFAM" id="SSF55729">
    <property type="entry name" value="Acyl-CoA N-acyltransferases (Nat)"/>
    <property type="match status" value="1"/>
</dbReference>
<dbReference type="InterPro" id="IPR050221">
    <property type="entry name" value="26S_Proteasome_ATPase"/>
</dbReference>
<dbReference type="PATRIC" id="fig|1078020.3.peg.3995"/>
<comment type="caution">
    <text evidence="6">The sequence shown here is derived from an EMBL/GenBank/DDBJ whole genome shotgun (WGS) entry which is preliminary data.</text>
</comment>
<dbReference type="Gene3D" id="1.10.8.60">
    <property type="match status" value="1"/>
</dbReference>
<evidence type="ECO:0000256" key="2">
    <source>
        <dbReference type="ARBA" id="ARBA00022741"/>
    </source>
</evidence>
<evidence type="ECO:0000256" key="4">
    <source>
        <dbReference type="RuleBase" id="RU003651"/>
    </source>
</evidence>
<dbReference type="InterPro" id="IPR000182">
    <property type="entry name" value="GNAT_dom"/>
</dbReference>
<comment type="similarity">
    <text evidence="1 4">Belongs to the AAA ATPase family.</text>
</comment>
<dbReference type="EMBL" id="AGVE01000050">
    <property type="protein sequence ID" value="EHI10954.1"/>
    <property type="molecule type" value="Genomic_DNA"/>
</dbReference>
<sequence>MAGPVRTRYPCDMHTWRLRDFHHDDLDEVISIWDQSRRPDESHPVFSVSEVISAARAGQPAVVAVVGDQVVGMAAAHLQGERAWISMVALGDGWRNQGLGSALLGALEARLHAHGVRRISALLPRDATGAVALRNSSYAQRDGLTYFEKVERLGGSDAGLLATLGGQVLDASHWHELAGMDTEKQIIERRVVLPLAEPDLAANYGVSPPKAVILFGPPGTGKTSFAKGVAGRLGWPFVEIFPSRLGAPDGAMAAALREAFTAVMDLEAAVVFIDEVEEIAGSRSGIAGDPAHRVTNELLKLIPAFRSRDERLLICATNSVRSLDSAFLRPGRFDYIIPIGPPDEVARAAIWRRYLGRHAELVEVDKLVEASDMFTPADIEFAARKGAQTAFEREIQYRRGEPARTDDYLAAIAETRPTLTRQMIAEFEEDIAECTRL</sequence>
<keyword evidence="3 4" id="KW-0067">ATP-binding</keyword>
<name>G7CM01_MYCT3</name>
<dbReference type="SMART" id="SM00382">
    <property type="entry name" value="AAA"/>
    <property type="match status" value="1"/>
</dbReference>
<dbReference type="InterPro" id="IPR003593">
    <property type="entry name" value="AAA+_ATPase"/>
</dbReference>
<dbReference type="Pfam" id="PF00583">
    <property type="entry name" value="Acetyltransf_1"/>
    <property type="match status" value="1"/>
</dbReference>
<dbReference type="PROSITE" id="PS00674">
    <property type="entry name" value="AAA"/>
    <property type="match status" value="1"/>
</dbReference>